<name>A0A9D3UWP3_9ROSI</name>
<evidence type="ECO:0000256" key="1">
    <source>
        <dbReference type="SAM" id="SignalP"/>
    </source>
</evidence>
<dbReference type="AlphaFoldDB" id="A0A9D3UWP3"/>
<dbReference type="EMBL" id="JAIQCV010000009">
    <property type="protein sequence ID" value="KAH1063657.1"/>
    <property type="molecule type" value="Genomic_DNA"/>
</dbReference>
<gene>
    <name evidence="2" type="ORF">J1N35_028644</name>
</gene>
<sequence length="228" mass="25540">MLREMGLSFLLNSVIFVFFSSCNATFRLDNRIGDRFKELKEEFYAELRFELQDQLHGVFEQYLGKISASDKGKEVMNGSPPGFSPKDLLLPPQSGDSGSQHSVRLVMLSLEGRALDWHHFYAQKQGGFYMLELKSYAQGFKDSNLHADVGQYLQFLKPTTLMEGFLTARQVEAILSGSSKQGLLTGWGPNARNTTPSTLNITLPLALNSNAHKVAWSSVVFTRYIGVF</sequence>
<feature type="chain" id="PRO_5038405848" evidence="1">
    <location>
        <begin position="25"/>
        <end position="228"/>
    </location>
</feature>
<feature type="signal peptide" evidence="1">
    <location>
        <begin position="1"/>
        <end position="24"/>
    </location>
</feature>
<evidence type="ECO:0000313" key="3">
    <source>
        <dbReference type="Proteomes" id="UP000828251"/>
    </source>
</evidence>
<reference evidence="2 3" key="1">
    <citation type="journal article" date="2021" name="Plant Biotechnol. J.">
        <title>Multi-omics assisted identification of the key and species-specific regulatory components of drought-tolerant mechanisms in Gossypium stocksii.</title>
        <authorList>
            <person name="Yu D."/>
            <person name="Ke L."/>
            <person name="Zhang D."/>
            <person name="Wu Y."/>
            <person name="Sun Y."/>
            <person name="Mei J."/>
            <person name="Sun J."/>
            <person name="Sun Y."/>
        </authorList>
    </citation>
    <scope>NUCLEOTIDE SEQUENCE [LARGE SCALE GENOMIC DNA]</scope>
    <source>
        <strain evidence="3">cv. E1</strain>
        <tissue evidence="2">Leaf</tissue>
    </source>
</reference>
<keyword evidence="1" id="KW-0732">Signal</keyword>
<accession>A0A9D3UWP3</accession>
<evidence type="ECO:0000313" key="2">
    <source>
        <dbReference type="EMBL" id="KAH1063657.1"/>
    </source>
</evidence>
<proteinExistence type="predicted"/>
<keyword evidence="3" id="KW-1185">Reference proteome</keyword>
<organism evidence="2 3">
    <name type="scientific">Gossypium stocksii</name>
    <dbReference type="NCBI Taxonomy" id="47602"/>
    <lineage>
        <taxon>Eukaryota</taxon>
        <taxon>Viridiplantae</taxon>
        <taxon>Streptophyta</taxon>
        <taxon>Embryophyta</taxon>
        <taxon>Tracheophyta</taxon>
        <taxon>Spermatophyta</taxon>
        <taxon>Magnoliopsida</taxon>
        <taxon>eudicotyledons</taxon>
        <taxon>Gunneridae</taxon>
        <taxon>Pentapetalae</taxon>
        <taxon>rosids</taxon>
        <taxon>malvids</taxon>
        <taxon>Malvales</taxon>
        <taxon>Malvaceae</taxon>
        <taxon>Malvoideae</taxon>
        <taxon>Gossypium</taxon>
    </lineage>
</organism>
<protein>
    <submittedName>
        <fullName evidence="2">Uncharacterized protein</fullName>
    </submittedName>
</protein>
<dbReference type="Proteomes" id="UP000828251">
    <property type="component" value="Unassembled WGS sequence"/>
</dbReference>
<comment type="caution">
    <text evidence="2">The sequence shown here is derived from an EMBL/GenBank/DDBJ whole genome shotgun (WGS) entry which is preliminary data.</text>
</comment>
<dbReference type="PROSITE" id="PS51257">
    <property type="entry name" value="PROKAR_LIPOPROTEIN"/>
    <property type="match status" value="1"/>
</dbReference>